<evidence type="ECO:0000313" key="2">
    <source>
        <dbReference type="EMBL" id="KAF0916099.1"/>
    </source>
</evidence>
<accession>A0A6G1DUE5</accession>
<protein>
    <submittedName>
        <fullName evidence="2">Uncharacterized protein</fullName>
    </submittedName>
</protein>
<proteinExistence type="predicted"/>
<reference evidence="2 3" key="1">
    <citation type="submission" date="2019-11" db="EMBL/GenBank/DDBJ databases">
        <title>Whole genome sequence of Oryza granulata.</title>
        <authorList>
            <person name="Li W."/>
        </authorList>
    </citation>
    <scope>NUCLEOTIDE SEQUENCE [LARGE SCALE GENOMIC DNA]</scope>
    <source>
        <strain evidence="3">cv. Menghai</strain>
        <tissue evidence="2">Leaf</tissue>
    </source>
</reference>
<sequence>MSDDITAYPKKMASDAAAAAVAAAASATTSPTSLPVASATGLEARRIVPASRHSSFSVRLLSRSAAATVAPSPPGLRHALPEREQRRIERAVGVGEHEEPVEYRSRNQGKRRGRTLVAAFSDCASATMTMLIP</sequence>
<feature type="region of interest" description="Disordered" evidence="1">
    <location>
        <begin position="91"/>
        <end position="110"/>
    </location>
</feature>
<evidence type="ECO:0000313" key="3">
    <source>
        <dbReference type="Proteomes" id="UP000479710"/>
    </source>
</evidence>
<name>A0A6G1DUE5_9ORYZ</name>
<feature type="compositionally biased region" description="Basic and acidic residues" evidence="1">
    <location>
        <begin position="91"/>
        <end position="105"/>
    </location>
</feature>
<dbReference type="EMBL" id="SPHZ02000005">
    <property type="protein sequence ID" value="KAF0916099.1"/>
    <property type="molecule type" value="Genomic_DNA"/>
</dbReference>
<dbReference type="Proteomes" id="UP000479710">
    <property type="component" value="Unassembled WGS sequence"/>
</dbReference>
<organism evidence="2 3">
    <name type="scientific">Oryza meyeriana var. granulata</name>
    <dbReference type="NCBI Taxonomy" id="110450"/>
    <lineage>
        <taxon>Eukaryota</taxon>
        <taxon>Viridiplantae</taxon>
        <taxon>Streptophyta</taxon>
        <taxon>Embryophyta</taxon>
        <taxon>Tracheophyta</taxon>
        <taxon>Spermatophyta</taxon>
        <taxon>Magnoliopsida</taxon>
        <taxon>Liliopsida</taxon>
        <taxon>Poales</taxon>
        <taxon>Poaceae</taxon>
        <taxon>BOP clade</taxon>
        <taxon>Oryzoideae</taxon>
        <taxon>Oryzeae</taxon>
        <taxon>Oryzinae</taxon>
        <taxon>Oryza</taxon>
        <taxon>Oryza meyeriana</taxon>
    </lineage>
</organism>
<dbReference type="AlphaFoldDB" id="A0A6G1DUE5"/>
<evidence type="ECO:0000256" key="1">
    <source>
        <dbReference type="SAM" id="MobiDB-lite"/>
    </source>
</evidence>
<keyword evidence="3" id="KW-1185">Reference proteome</keyword>
<gene>
    <name evidence="2" type="ORF">E2562_000708</name>
</gene>
<comment type="caution">
    <text evidence="2">The sequence shown here is derived from an EMBL/GenBank/DDBJ whole genome shotgun (WGS) entry which is preliminary data.</text>
</comment>